<dbReference type="EMBL" id="JBHSEP010000005">
    <property type="protein sequence ID" value="MFC4598463.1"/>
    <property type="molecule type" value="Genomic_DNA"/>
</dbReference>
<sequence length="59" mass="6657">MYERLVVDDELRASVGIRSFLLASDLNIAAVETALNGFEAIDYLRMDARRIELTPARKS</sequence>
<keyword evidence="2" id="KW-1185">Reference proteome</keyword>
<name>A0ABV9FBQ5_9BACL</name>
<proteinExistence type="predicted"/>
<dbReference type="Proteomes" id="UP001596028">
    <property type="component" value="Unassembled WGS sequence"/>
</dbReference>
<dbReference type="RefSeq" id="WP_378094734.1">
    <property type="nucleotide sequence ID" value="NZ_JBHSEP010000005.1"/>
</dbReference>
<protein>
    <submittedName>
        <fullName evidence="1">Uncharacterized protein</fullName>
    </submittedName>
</protein>
<evidence type="ECO:0000313" key="2">
    <source>
        <dbReference type="Proteomes" id="UP001596028"/>
    </source>
</evidence>
<reference evidence="2" key="1">
    <citation type="journal article" date="2019" name="Int. J. Syst. Evol. Microbiol.">
        <title>The Global Catalogue of Microorganisms (GCM) 10K type strain sequencing project: providing services to taxonomists for standard genome sequencing and annotation.</title>
        <authorList>
            <consortium name="The Broad Institute Genomics Platform"/>
            <consortium name="The Broad Institute Genome Sequencing Center for Infectious Disease"/>
            <person name="Wu L."/>
            <person name="Ma J."/>
        </authorList>
    </citation>
    <scope>NUCLEOTIDE SEQUENCE [LARGE SCALE GENOMIC DNA]</scope>
    <source>
        <strain evidence="2">CCUG 49571</strain>
    </source>
</reference>
<organism evidence="1 2">
    <name type="scientific">Cohnella hongkongensis</name>
    <dbReference type="NCBI Taxonomy" id="178337"/>
    <lineage>
        <taxon>Bacteria</taxon>
        <taxon>Bacillati</taxon>
        <taxon>Bacillota</taxon>
        <taxon>Bacilli</taxon>
        <taxon>Bacillales</taxon>
        <taxon>Paenibacillaceae</taxon>
        <taxon>Cohnella</taxon>
    </lineage>
</organism>
<evidence type="ECO:0000313" key="1">
    <source>
        <dbReference type="EMBL" id="MFC4598463.1"/>
    </source>
</evidence>
<gene>
    <name evidence="1" type="ORF">ACFO3S_09485</name>
</gene>
<accession>A0ABV9FBQ5</accession>
<comment type="caution">
    <text evidence="1">The sequence shown here is derived from an EMBL/GenBank/DDBJ whole genome shotgun (WGS) entry which is preliminary data.</text>
</comment>